<feature type="compositionally biased region" description="Low complexity" evidence="1">
    <location>
        <begin position="102"/>
        <end position="119"/>
    </location>
</feature>
<feature type="compositionally biased region" description="Low complexity" evidence="1">
    <location>
        <begin position="423"/>
        <end position="440"/>
    </location>
</feature>
<evidence type="ECO:0000313" key="2">
    <source>
        <dbReference type="EMBL" id="KNE65104.1"/>
    </source>
</evidence>
<dbReference type="EMBL" id="GG745346">
    <property type="protein sequence ID" value="KNE65104.1"/>
    <property type="molecule type" value="Genomic_DNA"/>
</dbReference>
<reference evidence="3" key="2">
    <citation type="submission" date="2009-11" db="EMBL/GenBank/DDBJ databases">
        <title>The Genome Sequence of Allomyces macrogynus strain ATCC 38327.</title>
        <authorList>
            <consortium name="The Broad Institute Genome Sequencing Platform"/>
            <person name="Russ C."/>
            <person name="Cuomo C."/>
            <person name="Shea T."/>
            <person name="Young S.K."/>
            <person name="Zeng Q."/>
            <person name="Koehrsen M."/>
            <person name="Haas B."/>
            <person name="Borodovsky M."/>
            <person name="Guigo R."/>
            <person name="Alvarado L."/>
            <person name="Berlin A."/>
            <person name="Borenstein D."/>
            <person name="Chen Z."/>
            <person name="Engels R."/>
            <person name="Freedman E."/>
            <person name="Gellesch M."/>
            <person name="Goldberg J."/>
            <person name="Griggs A."/>
            <person name="Gujja S."/>
            <person name="Heiman D."/>
            <person name="Hepburn T."/>
            <person name="Howarth C."/>
            <person name="Jen D."/>
            <person name="Larson L."/>
            <person name="Lewis B."/>
            <person name="Mehta T."/>
            <person name="Park D."/>
            <person name="Pearson M."/>
            <person name="Roberts A."/>
            <person name="Saif S."/>
            <person name="Shenoy N."/>
            <person name="Sisk P."/>
            <person name="Stolte C."/>
            <person name="Sykes S."/>
            <person name="Walk T."/>
            <person name="White J."/>
            <person name="Yandava C."/>
            <person name="Burger G."/>
            <person name="Gray M.W."/>
            <person name="Holland P.W.H."/>
            <person name="King N."/>
            <person name="Lang F.B.F."/>
            <person name="Roger A.J."/>
            <person name="Ruiz-Trillo I."/>
            <person name="Lander E."/>
            <person name="Nusbaum C."/>
        </authorList>
    </citation>
    <scope>NUCLEOTIDE SEQUENCE [LARGE SCALE GENOMIC DNA]</scope>
    <source>
        <strain evidence="3">ATCC 38327</strain>
    </source>
</reference>
<sequence>MRPHWRATRPTPLALAPLRPTTHSLGSELARAAAVSDRDAQIAVLSSEVKALQLYISTILSRLLDPAHRIHSTHASPQSTTASLPSPPLVNRRFPPPPFIKASAAPRSSAGSSTTSLGSAGRGSAGPRDVLRASRALAKASSAAPLPWHAPRPGTPVAELGREMLSAAAVKAATMGEPEPVVELGNDEDVAIPTPDAHADWVKRVVPRPTDVPAWPRASFSLEDDEFDEEDESSIAGVTPLEPPMRRVSHRRRTSVSSSVSRGYRQRRSTLLSPTRSLNRGGSRSNQLDPVSAAVAAGNATSTTTGMEAALRIAAWFSGRRWSDAGSEDDEEEREGEENVEVLPVMARPRRFSQSSFSGLYAAGHDAGGRDPTFHVPAETAHPPAPAWRAARPGPVAPAASDPRPPVPPLLRTIAPSKPRPPSSVADSAVAPSSPGAASDTTTWRAASRPTSANYDPPLSQKSHQ</sequence>
<evidence type="ECO:0000313" key="3">
    <source>
        <dbReference type="Proteomes" id="UP000054350"/>
    </source>
</evidence>
<accession>A0A0L0SRX4</accession>
<name>A0A0L0SRX4_ALLM3</name>
<dbReference type="VEuPathDB" id="FungiDB:AMAG_10763"/>
<feature type="compositionally biased region" description="Polar residues" evidence="1">
    <location>
        <begin position="270"/>
        <end position="289"/>
    </location>
</feature>
<reference evidence="2 3" key="1">
    <citation type="submission" date="2009-11" db="EMBL/GenBank/DDBJ databases">
        <title>Annotation of Allomyces macrogynus ATCC 38327.</title>
        <authorList>
            <consortium name="The Broad Institute Genome Sequencing Platform"/>
            <person name="Russ C."/>
            <person name="Cuomo C."/>
            <person name="Burger G."/>
            <person name="Gray M.W."/>
            <person name="Holland P.W.H."/>
            <person name="King N."/>
            <person name="Lang F.B.F."/>
            <person name="Roger A.J."/>
            <person name="Ruiz-Trillo I."/>
            <person name="Young S.K."/>
            <person name="Zeng Q."/>
            <person name="Gargeya S."/>
            <person name="Fitzgerald M."/>
            <person name="Haas B."/>
            <person name="Abouelleil A."/>
            <person name="Alvarado L."/>
            <person name="Arachchi H.M."/>
            <person name="Berlin A."/>
            <person name="Chapman S.B."/>
            <person name="Gearin G."/>
            <person name="Goldberg J."/>
            <person name="Griggs A."/>
            <person name="Gujja S."/>
            <person name="Hansen M."/>
            <person name="Heiman D."/>
            <person name="Howarth C."/>
            <person name="Larimer J."/>
            <person name="Lui A."/>
            <person name="MacDonald P.J.P."/>
            <person name="McCowen C."/>
            <person name="Montmayeur A."/>
            <person name="Murphy C."/>
            <person name="Neiman D."/>
            <person name="Pearson M."/>
            <person name="Priest M."/>
            <person name="Roberts A."/>
            <person name="Saif S."/>
            <person name="Shea T."/>
            <person name="Sisk P."/>
            <person name="Stolte C."/>
            <person name="Sykes S."/>
            <person name="Wortman J."/>
            <person name="Nusbaum C."/>
            <person name="Birren B."/>
        </authorList>
    </citation>
    <scope>NUCLEOTIDE SEQUENCE [LARGE SCALE GENOMIC DNA]</scope>
    <source>
        <strain evidence="2 3">ATCC 38327</strain>
    </source>
</reference>
<dbReference type="OrthoDB" id="10691982at2759"/>
<protein>
    <submittedName>
        <fullName evidence="2">Uncharacterized protein</fullName>
    </submittedName>
</protein>
<feature type="compositionally biased region" description="Polar residues" evidence="1">
    <location>
        <begin position="441"/>
        <end position="465"/>
    </location>
</feature>
<organism evidence="2 3">
    <name type="scientific">Allomyces macrogynus (strain ATCC 38327)</name>
    <name type="common">Allomyces javanicus var. macrogynus</name>
    <dbReference type="NCBI Taxonomy" id="578462"/>
    <lineage>
        <taxon>Eukaryota</taxon>
        <taxon>Fungi</taxon>
        <taxon>Fungi incertae sedis</taxon>
        <taxon>Blastocladiomycota</taxon>
        <taxon>Blastocladiomycetes</taxon>
        <taxon>Blastocladiales</taxon>
        <taxon>Blastocladiaceae</taxon>
        <taxon>Allomyces</taxon>
    </lineage>
</organism>
<gene>
    <name evidence="2" type="ORF">AMAG_10763</name>
</gene>
<keyword evidence="3" id="KW-1185">Reference proteome</keyword>
<dbReference type="Proteomes" id="UP000054350">
    <property type="component" value="Unassembled WGS sequence"/>
</dbReference>
<feature type="compositionally biased region" description="Acidic residues" evidence="1">
    <location>
        <begin position="224"/>
        <end position="233"/>
    </location>
</feature>
<evidence type="ECO:0000256" key="1">
    <source>
        <dbReference type="SAM" id="MobiDB-lite"/>
    </source>
</evidence>
<feature type="region of interest" description="Disordered" evidence="1">
    <location>
        <begin position="224"/>
        <end position="290"/>
    </location>
</feature>
<dbReference type="AlphaFoldDB" id="A0A0L0SRX4"/>
<feature type="region of interest" description="Disordered" evidence="1">
    <location>
        <begin position="363"/>
        <end position="465"/>
    </location>
</feature>
<feature type="compositionally biased region" description="Low complexity" evidence="1">
    <location>
        <begin position="387"/>
        <end position="402"/>
    </location>
</feature>
<feature type="region of interest" description="Disordered" evidence="1">
    <location>
        <begin position="72"/>
        <end position="128"/>
    </location>
</feature>
<feature type="compositionally biased region" description="Polar residues" evidence="1">
    <location>
        <begin position="73"/>
        <end position="84"/>
    </location>
</feature>
<proteinExistence type="predicted"/>